<name>A0A6C0QPI4_9BACL</name>
<dbReference type="Proteomes" id="UP000464330">
    <property type="component" value="Chromosome"/>
</dbReference>
<dbReference type="EMBL" id="CP019717">
    <property type="protein sequence ID" value="QHZ50208.1"/>
    <property type="molecule type" value="Genomic_DNA"/>
</dbReference>
<protein>
    <submittedName>
        <fullName evidence="1">Uncharacterized protein</fullName>
    </submittedName>
</protein>
<evidence type="ECO:0000313" key="1">
    <source>
        <dbReference type="EMBL" id="QHZ50208.1"/>
    </source>
</evidence>
<proteinExistence type="predicted"/>
<reference evidence="1 2" key="1">
    <citation type="journal article" date="2020" name="Int. J. Med. Microbiol.">
        <title>Discovery of Paenibacillus larvae ERIC V: Phenotypic and genomic comparison to genotypes ERIC I-IV reveal different inventories of virulence factors which correlate with epidemiological prevalences of American Foulbrood.</title>
        <authorList>
            <person name="Beims H."/>
            <person name="Bunk B."/>
            <person name="Erler S."/>
            <person name="Mohr K.I."/>
            <person name="Sproer C."/>
            <person name="Pradella S."/>
            <person name="Gunther G."/>
            <person name="Rohde M."/>
            <person name="von der Ohe W."/>
            <person name="Steinert M."/>
        </authorList>
    </citation>
    <scope>NUCLEOTIDE SEQUENCE [LARGE SCALE GENOMIC DNA]</scope>
    <source>
        <strain evidence="1">Eric_V</strain>
    </source>
</reference>
<sequence>MKTYSIVVIAISLIAIMVVFVLKLIGALIGKIILAVAVAFLITSLFRLISLSKRKH</sequence>
<dbReference type="AlphaFoldDB" id="A0A6C0QPI4"/>
<organism evidence="1 2">
    <name type="scientific">Paenibacillus larvae subsp. larvae</name>
    <dbReference type="NCBI Taxonomy" id="147375"/>
    <lineage>
        <taxon>Bacteria</taxon>
        <taxon>Bacillati</taxon>
        <taxon>Bacillota</taxon>
        <taxon>Bacilli</taxon>
        <taxon>Bacillales</taxon>
        <taxon>Paenibacillaceae</taxon>
        <taxon>Paenibacillus</taxon>
    </lineage>
</organism>
<evidence type="ECO:0000313" key="2">
    <source>
        <dbReference type="Proteomes" id="UP000464330"/>
    </source>
</evidence>
<accession>A0A6C0QPI4</accession>
<dbReference type="RefSeq" id="WP_167552507.1">
    <property type="nucleotide sequence ID" value="NZ_CP019651.1"/>
</dbReference>
<gene>
    <name evidence="1" type="ORF">ERICV_01034</name>
</gene>